<dbReference type="Pfam" id="PF03717">
    <property type="entry name" value="PBP_dimer"/>
    <property type="match status" value="1"/>
</dbReference>
<dbReference type="GO" id="GO:0008360">
    <property type="term" value="P:regulation of cell shape"/>
    <property type="evidence" value="ECO:0007669"/>
    <property type="project" value="UniProtKB-KW"/>
</dbReference>
<evidence type="ECO:0000313" key="14">
    <source>
        <dbReference type="EMBL" id="PAD75800.1"/>
    </source>
</evidence>
<keyword evidence="5 11" id="KW-0812">Transmembrane</keyword>
<evidence type="ECO:0000313" key="15">
    <source>
        <dbReference type="Proteomes" id="UP000215596"/>
    </source>
</evidence>
<dbReference type="SUPFAM" id="SSF56601">
    <property type="entry name" value="beta-lactamase/transpeptidase-like"/>
    <property type="match status" value="1"/>
</dbReference>
<sequence>MKAFKPSIREQEQQDDRRFKTRVNLLFFTAFILFSAIIIRLAVLQFVHGPEIAAQEGGGQVRTFPLQPMRGSIWDASGTPLAYSTSSSSLYMTLMKDYSNNTESGMENRPEILRIAGEMAEAFQQYGDPEAPVMTLDDVITALDLEYRKQLGYEPRLVKSNLSHEEIAFFLEHRGQFPGIQIVEESDRHYDPDTVAVQTIGYLKRFEGAKSLKEYEAQDAANKEESDPGLIYSEKEYVGYDGLERMFQKELRGKSGYISIPINPRNMIDGNPVMVPPQKGYDIHTTIHRDIQLAAEKAIKDRLDWLHTHPVSGKLHRDALNGYAVAMEVETGNVVAMASIQDYDPNVWVNGGPIPESAVNAMGNGTISPYNSGRSGSGFDSILLLGSTIKPLSVLIGLNEGFFGPNDAYLDQGGAYFGRAGSESYVSNSGGHRLGYIKPHEAIEKSSNAFMIDWVGKKLYAKYGGEKGVSVWDQYMKEFGLGVSTESGLPGEHHGVINYDKTAATGSNLSSLVYASFGQQGRYSTLQLAQYTVMLANEGKRIKPNLVSKITDQNGNVVQMFEREVLNEVEFSKEHWAVIKRGMNTQGLAGFEGFPYDFARKTGTSEQETSKGIIKDNGIFIAYAPRENPKLAVAVVIPEGGFGSQSAAPVARAIFDAYDEVYGLDGTPHPKTKTEEE</sequence>
<dbReference type="Proteomes" id="UP000215596">
    <property type="component" value="Unassembled WGS sequence"/>
</dbReference>
<comment type="similarity">
    <text evidence="3">Belongs to the transpeptidase family.</text>
</comment>
<dbReference type="GO" id="GO:0009252">
    <property type="term" value="P:peptidoglycan biosynthetic process"/>
    <property type="evidence" value="ECO:0007669"/>
    <property type="project" value="UniProtKB-KW"/>
</dbReference>
<dbReference type="GO" id="GO:0005886">
    <property type="term" value="C:plasma membrane"/>
    <property type="evidence" value="ECO:0007669"/>
    <property type="project" value="UniProtKB-SubCell"/>
</dbReference>
<dbReference type="GO" id="GO:0008658">
    <property type="term" value="F:penicillin binding"/>
    <property type="evidence" value="ECO:0007669"/>
    <property type="project" value="InterPro"/>
</dbReference>
<keyword evidence="9 11" id="KW-0472">Membrane</keyword>
<dbReference type="PANTHER" id="PTHR30627:SF2">
    <property type="entry name" value="PEPTIDOGLYCAN D,D-TRANSPEPTIDASE MRDA"/>
    <property type="match status" value="1"/>
</dbReference>
<feature type="domain" description="Penicillin-binding protein dimerisation" evidence="13">
    <location>
        <begin position="66"/>
        <end position="266"/>
    </location>
</feature>
<dbReference type="InterPro" id="IPR050515">
    <property type="entry name" value="Beta-lactam/transpept"/>
</dbReference>
<dbReference type="PANTHER" id="PTHR30627">
    <property type="entry name" value="PEPTIDOGLYCAN D,D-TRANSPEPTIDASE"/>
    <property type="match status" value="1"/>
</dbReference>
<dbReference type="RefSeq" id="WP_095265863.1">
    <property type="nucleotide sequence ID" value="NZ_NPBY01000044.1"/>
</dbReference>
<keyword evidence="6" id="KW-0133">Cell shape</keyword>
<dbReference type="Pfam" id="PF00905">
    <property type="entry name" value="Transpeptidase"/>
    <property type="match status" value="1"/>
</dbReference>
<dbReference type="InterPro" id="IPR012338">
    <property type="entry name" value="Beta-lactam/transpept-like"/>
</dbReference>
<evidence type="ECO:0000256" key="6">
    <source>
        <dbReference type="ARBA" id="ARBA00022960"/>
    </source>
</evidence>
<evidence type="ECO:0000259" key="12">
    <source>
        <dbReference type="Pfam" id="PF00905"/>
    </source>
</evidence>
<evidence type="ECO:0000256" key="9">
    <source>
        <dbReference type="ARBA" id="ARBA00023136"/>
    </source>
</evidence>
<keyword evidence="14" id="KW-0131">Cell cycle</keyword>
<organism evidence="14 15">
    <name type="scientific">Paenibacillus campinasensis</name>
    <dbReference type="NCBI Taxonomy" id="66347"/>
    <lineage>
        <taxon>Bacteria</taxon>
        <taxon>Bacillati</taxon>
        <taxon>Bacillota</taxon>
        <taxon>Bacilli</taxon>
        <taxon>Bacillales</taxon>
        <taxon>Paenibacillaceae</taxon>
        <taxon>Paenibacillus</taxon>
    </lineage>
</organism>
<name>A0A268ERP9_9BACL</name>
<evidence type="ECO:0000256" key="8">
    <source>
        <dbReference type="ARBA" id="ARBA00022989"/>
    </source>
</evidence>
<reference evidence="14 15" key="1">
    <citation type="submission" date="2017-07" db="EMBL/GenBank/DDBJ databases">
        <title>Isolation and whole genome analysis of endospore-forming bacteria from heroin.</title>
        <authorList>
            <person name="Kalinowski J."/>
            <person name="Ahrens B."/>
            <person name="Al-Dilaimi A."/>
            <person name="Winkler A."/>
            <person name="Wibberg D."/>
            <person name="Schleenbecker U."/>
            <person name="Ruckert C."/>
            <person name="Wolfel R."/>
            <person name="Grass G."/>
        </authorList>
    </citation>
    <scope>NUCLEOTIDE SEQUENCE [LARGE SCALE GENOMIC DNA]</scope>
    <source>
        <strain evidence="14 15">7537-G1</strain>
    </source>
</reference>
<dbReference type="OrthoDB" id="9770103at2"/>
<evidence type="ECO:0000256" key="11">
    <source>
        <dbReference type="SAM" id="Phobius"/>
    </source>
</evidence>
<evidence type="ECO:0000259" key="13">
    <source>
        <dbReference type="Pfam" id="PF03717"/>
    </source>
</evidence>
<evidence type="ECO:0000256" key="4">
    <source>
        <dbReference type="ARBA" id="ARBA00022475"/>
    </source>
</evidence>
<keyword evidence="7" id="KW-0573">Peptidoglycan synthesis</keyword>
<keyword evidence="10" id="KW-0961">Cell wall biogenesis/degradation</keyword>
<accession>A0A268ERP9</accession>
<dbReference type="Gene3D" id="3.40.710.10">
    <property type="entry name" value="DD-peptidase/beta-lactamase superfamily"/>
    <property type="match status" value="1"/>
</dbReference>
<dbReference type="AlphaFoldDB" id="A0A268ERP9"/>
<dbReference type="EMBL" id="NPBY01000044">
    <property type="protein sequence ID" value="PAD75800.1"/>
    <property type="molecule type" value="Genomic_DNA"/>
</dbReference>
<keyword evidence="4" id="KW-1003">Cell membrane</keyword>
<dbReference type="GO" id="GO:0071972">
    <property type="term" value="F:peptidoglycan L,D-transpeptidase activity"/>
    <property type="evidence" value="ECO:0007669"/>
    <property type="project" value="TreeGrafter"/>
</dbReference>
<dbReference type="Gene3D" id="3.90.1310.10">
    <property type="entry name" value="Penicillin-binding protein 2a (Domain 2)"/>
    <property type="match status" value="1"/>
</dbReference>
<dbReference type="GO" id="GO:0071555">
    <property type="term" value="P:cell wall organization"/>
    <property type="evidence" value="ECO:0007669"/>
    <property type="project" value="UniProtKB-KW"/>
</dbReference>
<evidence type="ECO:0000256" key="10">
    <source>
        <dbReference type="ARBA" id="ARBA00023316"/>
    </source>
</evidence>
<dbReference type="InterPro" id="IPR005311">
    <property type="entry name" value="PBP_dimer"/>
</dbReference>
<protein>
    <submittedName>
        <fullName evidence="14">Cell division protein FtsI</fullName>
    </submittedName>
</protein>
<dbReference type="InterPro" id="IPR036138">
    <property type="entry name" value="PBP_dimer_sf"/>
</dbReference>
<dbReference type="SUPFAM" id="SSF56519">
    <property type="entry name" value="Penicillin binding protein dimerisation domain"/>
    <property type="match status" value="1"/>
</dbReference>
<evidence type="ECO:0000256" key="3">
    <source>
        <dbReference type="ARBA" id="ARBA00007171"/>
    </source>
</evidence>
<comment type="caution">
    <text evidence="14">The sequence shown here is derived from an EMBL/GenBank/DDBJ whole genome shotgun (WGS) entry which is preliminary data.</text>
</comment>
<comment type="subcellular location">
    <subcellularLocation>
        <location evidence="2">Cell membrane</location>
    </subcellularLocation>
    <subcellularLocation>
        <location evidence="1">Membrane</location>
        <topology evidence="1">Single-pass membrane protein</topology>
    </subcellularLocation>
</comment>
<proteinExistence type="inferred from homology"/>
<dbReference type="GO" id="GO:0051301">
    <property type="term" value="P:cell division"/>
    <property type="evidence" value="ECO:0007669"/>
    <property type="project" value="UniProtKB-KW"/>
</dbReference>
<evidence type="ECO:0000256" key="2">
    <source>
        <dbReference type="ARBA" id="ARBA00004236"/>
    </source>
</evidence>
<feature type="domain" description="Penicillin-binding protein transpeptidase" evidence="12">
    <location>
        <begin position="322"/>
        <end position="655"/>
    </location>
</feature>
<gene>
    <name evidence="14" type="ORF">CHH67_14250</name>
</gene>
<evidence type="ECO:0000256" key="1">
    <source>
        <dbReference type="ARBA" id="ARBA00004167"/>
    </source>
</evidence>
<keyword evidence="8 11" id="KW-1133">Transmembrane helix</keyword>
<keyword evidence="14" id="KW-0132">Cell division</keyword>
<dbReference type="InterPro" id="IPR001460">
    <property type="entry name" value="PCN-bd_Tpept"/>
</dbReference>
<evidence type="ECO:0000256" key="7">
    <source>
        <dbReference type="ARBA" id="ARBA00022984"/>
    </source>
</evidence>
<feature type="transmembrane region" description="Helical" evidence="11">
    <location>
        <begin position="21"/>
        <end position="43"/>
    </location>
</feature>
<evidence type="ECO:0000256" key="5">
    <source>
        <dbReference type="ARBA" id="ARBA00022692"/>
    </source>
</evidence>